<proteinExistence type="predicted"/>
<sequence length="78" mass="9510">IDQPGQEAYDLVNFKNHAMNMTEKYEKKQEFKIHCYHIERSNRNIRRCILVYEYFRQPELTKSKNSKKETSSKHIECI</sequence>
<name>A0ACA9MME8_9GLOM</name>
<gene>
    <name evidence="1" type="ORF">SCALOS_LOCUS6906</name>
</gene>
<reference evidence="1" key="1">
    <citation type="submission" date="2021-06" db="EMBL/GenBank/DDBJ databases">
        <authorList>
            <person name="Kallberg Y."/>
            <person name="Tangrot J."/>
            <person name="Rosling A."/>
        </authorList>
    </citation>
    <scope>NUCLEOTIDE SEQUENCE</scope>
    <source>
        <strain evidence="1">AU212A</strain>
    </source>
</reference>
<dbReference type="Proteomes" id="UP000789860">
    <property type="component" value="Unassembled WGS sequence"/>
</dbReference>
<keyword evidence="2" id="KW-1185">Reference proteome</keyword>
<accession>A0ACA9MME8</accession>
<evidence type="ECO:0000313" key="1">
    <source>
        <dbReference type="EMBL" id="CAG8600450.1"/>
    </source>
</evidence>
<comment type="caution">
    <text evidence="1">The sequence shown here is derived from an EMBL/GenBank/DDBJ whole genome shotgun (WGS) entry which is preliminary data.</text>
</comment>
<organism evidence="1 2">
    <name type="scientific">Scutellospora calospora</name>
    <dbReference type="NCBI Taxonomy" id="85575"/>
    <lineage>
        <taxon>Eukaryota</taxon>
        <taxon>Fungi</taxon>
        <taxon>Fungi incertae sedis</taxon>
        <taxon>Mucoromycota</taxon>
        <taxon>Glomeromycotina</taxon>
        <taxon>Glomeromycetes</taxon>
        <taxon>Diversisporales</taxon>
        <taxon>Gigasporaceae</taxon>
        <taxon>Scutellospora</taxon>
    </lineage>
</organism>
<dbReference type="EMBL" id="CAJVPM010014310">
    <property type="protein sequence ID" value="CAG8600450.1"/>
    <property type="molecule type" value="Genomic_DNA"/>
</dbReference>
<evidence type="ECO:0000313" key="2">
    <source>
        <dbReference type="Proteomes" id="UP000789860"/>
    </source>
</evidence>
<protein>
    <submittedName>
        <fullName evidence="1">4198_t:CDS:1</fullName>
    </submittedName>
</protein>
<feature type="non-terminal residue" evidence="1">
    <location>
        <position position="1"/>
    </location>
</feature>